<dbReference type="Proteomes" id="UP000071765">
    <property type="component" value="Unassembled WGS sequence"/>
</dbReference>
<evidence type="ECO:0000313" key="1">
    <source>
        <dbReference type="EMBL" id="CYW25965.1"/>
    </source>
</evidence>
<dbReference type="EMBL" id="FIIN01000020">
    <property type="protein sequence ID" value="CYW25965.1"/>
    <property type="molecule type" value="Genomic_DNA"/>
</dbReference>
<evidence type="ECO:0000313" key="2">
    <source>
        <dbReference type="Proteomes" id="UP000071765"/>
    </source>
</evidence>
<name>A0A0Z8DXY5_STRSU</name>
<dbReference type="Pfam" id="PF05119">
    <property type="entry name" value="Terminase_4"/>
    <property type="match status" value="1"/>
</dbReference>
<dbReference type="AlphaFoldDB" id="A0A0Z8DXY5"/>
<dbReference type="RefSeq" id="WP_044674567.1">
    <property type="nucleotide sequence ID" value="NZ_CEDD01000011.1"/>
</dbReference>
<accession>A0A0Z8DXY5</accession>
<gene>
    <name evidence="1" type="ORF">ERS132452_02117</name>
</gene>
<proteinExistence type="predicted"/>
<sequence>MKIGELKNELMSLINTDSQIEVEKVERYLNLVKIYKELDKTLKKDGYMIVVKNGAQSFLKANSAIGEKVKINQALIKLGEFFDKKQEERDAASKNTNFADPNEFL</sequence>
<reference evidence="1 2" key="1">
    <citation type="submission" date="2016-02" db="EMBL/GenBank/DDBJ databases">
        <authorList>
            <consortium name="Pathogen Informatics"/>
        </authorList>
    </citation>
    <scope>NUCLEOTIDE SEQUENCE [LARGE SCALE GENOMIC DNA]</scope>
    <source>
        <strain evidence="1 2">LSS90</strain>
    </source>
</reference>
<evidence type="ECO:0008006" key="3">
    <source>
        <dbReference type="Google" id="ProtNLM"/>
    </source>
</evidence>
<dbReference type="InterPro" id="IPR006448">
    <property type="entry name" value="Phage_term_ssu_P27"/>
</dbReference>
<protein>
    <recommendedName>
        <fullName evidence="3">P27 family phage terminase small subunit</fullName>
    </recommendedName>
</protein>
<organism evidence="1 2">
    <name type="scientific">Streptococcus suis</name>
    <dbReference type="NCBI Taxonomy" id="1307"/>
    <lineage>
        <taxon>Bacteria</taxon>
        <taxon>Bacillati</taxon>
        <taxon>Bacillota</taxon>
        <taxon>Bacilli</taxon>
        <taxon>Lactobacillales</taxon>
        <taxon>Streptococcaceae</taxon>
        <taxon>Streptococcus</taxon>
    </lineage>
</organism>